<accession>A0A0F9FMQ5</accession>
<comment type="caution">
    <text evidence="1">The sequence shown here is derived from an EMBL/GenBank/DDBJ whole genome shotgun (WGS) entry which is preliminary data.</text>
</comment>
<reference evidence="1" key="1">
    <citation type="journal article" date="2015" name="Nature">
        <title>Complex archaea that bridge the gap between prokaryotes and eukaryotes.</title>
        <authorList>
            <person name="Spang A."/>
            <person name="Saw J.H."/>
            <person name="Jorgensen S.L."/>
            <person name="Zaremba-Niedzwiedzka K."/>
            <person name="Martijn J."/>
            <person name="Lind A.E."/>
            <person name="van Eijk R."/>
            <person name="Schleper C."/>
            <person name="Guy L."/>
            <person name="Ettema T.J."/>
        </authorList>
    </citation>
    <scope>NUCLEOTIDE SEQUENCE</scope>
</reference>
<gene>
    <name evidence="1" type="ORF">LCGC14_2224030</name>
</gene>
<name>A0A0F9FMQ5_9ZZZZ</name>
<evidence type="ECO:0000313" key="1">
    <source>
        <dbReference type="EMBL" id="KKL58575.1"/>
    </source>
</evidence>
<sequence>MKTLLLVLLLIATQAGAVIIDIGDGTGHTSAPSDDPGWANVGIVNGATAVYIGDNWVLSAKHVGFGATTFEGVTYTPVPGTYTKIENIDLGMWQIYGNPRLPALWISEEGAMVGDEVLMVGHGKNRGAPTSCDGHDGYHWGAGNTMRWGEEEVMLVKPGKWMATEFQPDGSAAANGDSGGAVFIKVDGEWELTGNKAFAVDLATYKQEIEEVIALPELSQNQQMVIGVLFLLVIRLCLPRNRVSEEAITRN</sequence>
<dbReference type="EMBL" id="LAZR01029772">
    <property type="protein sequence ID" value="KKL58575.1"/>
    <property type="molecule type" value="Genomic_DNA"/>
</dbReference>
<dbReference type="SUPFAM" id="SSF50494">
    <property type="entry name" value="Trypsin-like serine proteases"/>
    <property type="match status" value="1"/>
</dbReference>
<dbReference type="AlphaFoldDB" id="A0A0F9FMQ5"/>
<protein>
    <recommendedName>
        <fullName evidence="2">Peptidase S1 domain-containing protein</fullName>
    </recommendedName>
</protein>
<proteinExistence type="predicted"/>
<evidence type="ECO:0008006" key="2">
    <source>
        <dbReference type="Google" id="ProtNLM"/>
    </source>
</evidence>
<organism evidence="1">
    <name type="scientific">marine sediment metagenome</name>
    <dbReference type="NCBI Taxonomy" id="412755"/>
    <lineage>
        <taxon>unclassified sequences</taxon>
        <taxon>metagenomes</taxon>
        <taxon>ecological metagenomes</taxon>
    </lineage>
</organism>
<dbReference type="InterPro" id="IPR009003">
    <property type="entry name" value="Peptidase_S1_PA"/>
</dbReference>